<dbReference type="GO" id="GO:0034727">
    <property type="term" value="P:piecemeal microautophagy of the nucleus"/>
    <property type="evidence" value="ECO:0007669"/>
    <property type="project" value="TreeGrafter"/>
</dbReference>
<evidence type="ECO:0000256" key="5">
    <source>
        <dbReference type="ARBA" id="ARBA00023006"/>
    </source>
</evidence>
<reference evidence="10" key="1">
    <citation type="submission" date="2021-01" db="EMBL/GenBank/DDBJ databases">
        <authorList>
            <person name="Li R."/>
            <person name="Bekaert M."/>
        </authorList>
    </citation>
    <scope>NUCLEOTIDE SEQUENCE</scope>
    <source>
        <strain evidence="10">Farmed</strain>
    </source>
</reference>
<sequence>MFVPFSSSLDASFWYKLSDNKLNAYGLDESAKPIFGFYYNGYSASPTCRLSVDYTAFDSVAQAPPRHCKAQGELYLTNTIEAFKEFDQKGILKKVAEKLFKSIQSGEAIKDPSSLTQFIMLAFADLKKYHYYYWFAYPCLCLPPDVFVIKQGTLEQHFTSKQLENLLETYDQFQSAASSYQTHFLIKEVSADTFTIHSISETENLLPDKLIFAFFDPCSADDFPGWPLRNYLYLISYTWGERLSEVEIICFKDRMKNGVRSVSHSLIFTLKVPSVKGATECPTFVGWEKNERNKMGPRMVNLSHSMDPTKLAASAVDLNLKLMRWRLMPDLDLDKICNTRCLLLGSGTLGCNVARCLIGWGVRNLTLVDNGRISYSNPVRQSLFVFEDSLNGGKPKAETAAESLRKIFPGLNAVGITLSIPMPGHHVSVTGVEQTRKDVEFLEKLIEEHDAIFLLMDTRESRWLPSVIGASQQKIVINAALGFDTFLVIRHGLRNVKEGCQKSSDDNVDIPQGELPGDKLGCYFCNDVVAPGDSTKDRTLDQQCTVSRPGISMMGAALAVELLVSILQHPSGLNAPACTNSETDSFLKDTESSFGIVPHQMRGFLSRYHIVLPAASSFSKCTACSDIVLNNYRSRGFDFLYEAFNLPSYLEDLTGLTQMHQETADADILSISDEDDEHSL</sequence>
<evidence type="ECO:0000259" key="9">
    <source>
        <dbReference type="Pfam" id="PF16420"/>
    </source>
</evidence>
<evidence type="ECO:0000256" key="3">
    <source>
        <dbReference type="ARBA" id="ARBA00022448"/>
    </source>
</evidence>
<organism evidence="10 11">
    <name type="scientific">Acanthosepion pharaonis</name>
    <name type="common">Pharaoh cuttlefish</name>
    <name type="synonym">Sepia pharaonis</name>
    <dbReference type="NCBI Taxonomy" id="158019"/>
    <lineage>
        <taxon>Eukaryota</taxon>
        <taxon>Metazoa</taxon>
        <taxon>Spiralia</taxon>
        <taxon>Lophotrochozoa</taxon>
        <taxon>Mollusca</taxon>
        <taxon>Cephalopoda</taxon>
        <taxon>Coleoidea</taxon>
        <taxon>Decapodiformes</taxon>
        <taxon>Sepiida</taxon>
        <taxon>Sepiina</taxon>
        <taxon>Sepiidae</taxon>
        <taxon>Acanthosepion</taxon>
    </lineage>
</organism>
<dbReference type="GO" id="GO:0000407">
    <property type="term" value="C:phagophore assembly site"/>
    <property type="evidence" value="ECO:0007669"/>
    <property type="project" value="UniProtKB-SubCell"/>
</dbReference>
<dbReference type="FunFam" id="3.40.50.720:FF:000243">
    <property type="entry name" value="Ubiquitin-like modifier-activating enzyme ATG7"/>
    <property type="match status" value="1"/>
</dbReference>
<comment type="similarity">
    <text evidence="1 7">Belongs to the ATG7 family.</text>
</comment>
<evidence type="ECO:0000256" key="7">
    <source>
        <dbReference type="RuleBase" id="RU366022"/>
    </source>
</evidence>
<dbReference type="GO" id="GO:0019779">
    <property type="term" value="F:Atg8 activating enzyme activity"/>
    <property type="evidence" value="ECO:0007669"/>
    <property type="project" value="TreeGrafter"/>
</dbReference>
<evidence type="ECO:0000256" key="1">
    <source>
        <dbReference type="ARBA" id="ARBA00010931"/>
    </source>
</evidence>
<dbReference type="Pfam" id="PF00899">
    <property type="entry name" value="ThiF"/>
    <property type="match status" value="1"/>
</dbReference>
<dbReference type="CDD" id="cd01486">
    <property type="entry name" value="Apg7"/>
    <property type="match status" value="1"/>
</dbReference>
<evidence type="ECO:0000256" key="4">
    <source>
        <dbReference type="ARBA" id="ARBA00022927"/>
    </source>
</evidence>
<protein>
    <recommendedName>
        <fullName evidence="2 7">Ubiquitin-like modifier-activating enzyme ATG7</fullName>
    </recommendedName>
    <alternativeName>
        <fullName evidence="7">Autophagy-related protein 7</fullName>
    </alternativeName>
</protein>
<dbReference type="InterPro" id="IPR000594">
    <property type="entry name" value="ThiF_NAD_FAD-bd"/>
</dbReference>
<comment type="function">
    <text evidence="7">E1-like activating enzyme involved in the 2 ubiquitin-like systems required for autophagy.</text>
</comment>
<dbReference type="GO" id="GO:0006995">
    <property type="term" value="P:cellular response to nitrogen starvation"/>
    <property type="evidence" value="ECO:0007669"/>
    <property type="project" value="TreeGrafter"/>
</dbReference>
<dbReference type="SUPFAM" id="SSF69572">
    <property type="entry name" value="Activating enzymes of the ubiquitin-like proteins"/>
    <property type="match status" value="1"/>
</dbReference>
<dbReference type="PANTHER" id="PTHR10953">
    <property type="entry name" value="UBIQUITIN-ACTIVATING ENZYME E1"/>
    <property type="match status" value="1"/>
</dbReference>
<comment type="subunit">
    <text evidence="7">Homodimer.</text>
</comment>
<dbReference type="Pfam" id="PF16420">
    <property type="entry name" value="ATG7_N"/>
    <property type="match status" value="1"/>
</dbReference>
<dbReference type="InterPro" id="IPR045886">
    <property type="entry name" value="ThiF/MoeB/HesA"/>
</dbReference>
<evidence type="ECO:0000313" key="11">
    <source>
        <dbReference type="Proteomes" id="UP000597762"/>
    </source>
</evidence>
<dbReference type="FunFam" id="3.40.140.70:FF:000001">
    <property type="entry name" value="Ubiquitin-like modifier-activating enzyme atg7"/>
    <property type="match status" value="1"/>
</dbReference>
<dbReference type="OrthoDB" id="338614at2759"/>
<dbReference type="NCBIfam" id="TIGR01381">
    <property type="entry name" value="E1_like_apg7"/>
    <property type="match status" value="1"/>
</dbReference>
<dbReference type="Gene3D" id="3.40.140.70">
    <property type="entry name" value="Ubiquitin-like modifier-activating enzyme ATG7 N-terminal domain"/>
    <property type="match status" value="1"/>
</dbReference>
<comment type="subcellular location">
    <subcellularLocation>
        <location evidence="7">Cytoplasm</location>
    </subcellularLocation>
    <subcellularLocation>
        <location evidence="7">Preautophagosomal structure</location>
    </subcellularLocation>
</comment>
<keyword evidence="11" id="KW-1185">Reference proteome</keyword>
<evidence type="ECO:0000256" key="6">
    <source>
        <dbReference type="PIRSR" id="PIRSR606285-1"/>
    </source>
</evidence>
<evidence type="ECO:0000313" key="10">
    <source>
        <dbReference type="EMBL" id="CAE1262758.1"/>
    </source>
</evidence>
<dbReference type="Gene3D" id="3.40.50.720">
    <property type="entry name" value="NAD(P)-binding Rossmann-like Domain"/>
    <property type="match status" value="1"/>
</dbReference>
<dbReference type="InterPro" id="IPR042523">
    <property type="entry name" value="Atg7_N_2"/>
</dbReference>
<dbReference type="AlphaFoldDB" id="A0A812CGX0"/>
<evidence type="ECO:0000259" key="8">
    <source>
        <dbReference type="Pfam" id="PF00899"/>
    </source>
</evidence>
<dbReference type="GO" id="GO:0015031">
    <property type="term" value="P:protein transport"/>
    <property type="evidence" value="ECO:0007669"/>
    <property type="project" value="UniProtKB-UniRule"/>
</dbReference>
<dbReference type="EMBL" id="CAHIKZ030001397">
    <property type="protein sequence ID" value="CAE1262758.1"/>
    <property type="molecule type" value="Genomic_DNA"/>
</dbReference>
<keyword evidence="3 7" id="KW-0813">Transport</keyword>
<dbReference type="GO" id="GO:0032446">
    <property type="term" value="P:protein modification by small protein conjugation"/>
    <property type="evidence" value="ECO:0007669"/>
    <property type="project" value="TreeGrafter"/>
</dbReference>
<gene>
    <name evidence="10" type="ORF">SPHA_33377</name>
</gene>
<keyword evidence="7" id="KW-0963">Cytoplasm</keyword>
<dbReference type="InterPro" id="IPR032197">
    <property type="entry name" value="Atg7_N"/>
</dbReference>
<dbReference type="InterPro" id="IPR035985">
    <property type="entry name" value="Ubiquitin-activating_enz"/>
</dbReference>
<proteinExistence type="inferred from homology"/>
<dbReference type="Proteomes" id="UP000597762">
    <property type="component" value="Unassembled WGS sequence"/>
</dbReference>
<keyword evidence="7" id="KW-0833">Ubl conjugation pathway</keyword>
<evidence type="ECO:0000256" key="2">
    <source>
        <dbReference type="ARBA" id="ARBA00017647"/>
    </source>
</evidence>
<comment type="caution">
    <text evidence="10">The sequence shown here is derived from an EMBL/GenBank/DDBJ whole genome shotgun (WGS) entry which is preliminary data.</text>
</comment>
<dbReference type="InterPro" id="IPR042522">
    <property type="entry name" value="Atg7_N_1"/>
</dbReference>
<dbReference type="Gene3D" id="3.40.140.100">
    <property type="entry name" value="Ubiquitin-like modifier-activating enzyme ATG7 C-terminal domain"/>
    <property type="match status" value="1"/>
</dbReference>
<accession>A0A812CGX0</accession>
<dbReference type="GO" id="GO:0019778">
    <property type="term" value="F:Atg12 activating enzyme activity"/>
    <property type="evidence" value="ECO:0007669"/>
    <property type="project" value="TreeGrafter"/>
</dbReference>
<feature type="domain" description="THIF-type NAD/FAD binding fold" evidence="8">
    <location>
        <begin position="323"/>
        <end position="572"/>
    </location>
</feature>
<dbReference type="PANTHER" id="PTHR10953:SF3">
    <property type="entry name" value="UBIQUITIN-LIKE MODIFIER-ACTIVATING ENZYME ATG7"/>
    <property type="match status" value="1"/>
</dbReference>
<keyword evidence="5 7" id="KW-0072">Autophagy</keyword>
<name>A0A812CGX0_ACAPH</name>
<feature type="domain" description="Ubiquitin-like modifier-activating enzyme Atg7 N-terminal" evidence="9">
    <location>
        <begin position="2"/>
        <end position="306"/>
    </location>
</feature>
<keyword evidence="4 7" id="KW-0653">Protein transport</keyword>
<dbReference type="GO" id="GO:0000045">
    <property type="term" value="P:autophagosome assembly"/>
    <property type="evidence" value="ECO:0007669"/>
    <property type="project" value="TreeGrafter"/>
</dbReference>
<feature type="active site" description="Glycyl thioester intermediate" evidence="6">
    <location>
        <position position="544"/>
    </location>
</feature>
<dbReference type="GO" id="GO:0000422">
    <property type="term" value="P:autophagy of mitochondrion"/>
    <property type="evidence" value="ECO:0007669"/>
    <property type="project" value="TreeGrafter"/>
</dbReference>
<dbReference type="InterPro" id="IPR006285">
    <property type="entry name" value="Atg7"/>
</dbReference>